<evidence type="ECO:0000313" key="1">
    <source>
        <dbReference type="EMBL" id="MCX2563845.1"/>
    </source>
</evidence>
<dbReference type="Proteomes" id="UP001301152">
    <property type="component" value="Unassembled WGS sequence"/>
</dbReference>
<proteinExistence type="predicted"/>
<protein>
    <submittedName>
        <fullName evidence="1">Uncharacterized protein</fullName>
    </submittedName>
</protein>
<gene>
    <name evidence="1" type="ORF">OQ497_07740</name>
</gene>
<keyword evidence="2" id="KW-1185">Reference proteome</keyword>
<organism evidence="1 2">
    <name type="scientific">Acetobacter thailandicus</name>
    <dbReference type="NCBI Taxonomy" id="1502842"/>
    <lineage>
        <taxon>Bacteria</taxon>
        <taxon>Pseudomonadati</taxon>
        <taxon>Pseudomonadota</taxon>
        <taxon>Alphaproteobacteria</taxon>
        <taxon>Acetobacterales</taxon>
        <taxon>Acetobacteraceae</taxon>
        <taxon>Acetobacter</taxon>
    </lineage>
</organism>
<dbReference type="InterPro" id="IPR006311">
    <property type="entry name" value="TAT_signal"/>
</dbReference>
<dbReference type="RefSeq" id="WP_173559601.1">
    <property type="nucleotide sequence ID" value="NZ_JAPIUZ010000003.1"/>
</dbReference>
<accession>A0ABT3QEY5</accession>
<sequence>MPCNTTQHNAPRTFSRRRLLKNTSAGLCAASVNALLPEKRHTAYAATTGAQCLVVAGMADSICGQWADLLAPSLAERLRLPAFKLKNTLGWDGITAANLFEVQQMQIQPPAGLVVPGTVILAELGGDSRVHYDYQRWIPTFLSYQPTVTVGRISLHRSFSAILKEHPLRVAVSGYTGRELPSLLALELLKLHPLPLTGFGTPESAIAALLSGAVDIIQLPVDSAYAERIASLKEKGFRPLFTNCLYKNNLPDTELPPVFGSICMQERPRAFTSPLYKVWSTATTASTLCAGLMMPFLSAPETVAHWRQACQELAALPDIRNHARAENEVIKTGADCMALYAATKADTLTTITLRRWLALNIPRWRDAQASNKPALNTTTTQ</sequence>
<dbReference type="PROSITE" id="PS51318">
    <property type="entry name" value="TAT"/>
    <property type="match status" value="1"/>
</dbReference>
<comment type="caution">
    <text evidence="1">The sequence shown here is derived from an EMBL/GenBank/DDBJ whole genome shotgun (WGS) entry which is preliminary data.</text>
</comment>
<name>A0ABT3QEY5_9PROT</name>
<evidence type="ECO:0000313" key="2">
    <source>
        <dbReference type="Proteomes" id="UP001301152"/>
    </source>
</evidence>
<reference evidence="1 2" key="1">
    <citation type="submission" date="2022-11" db="EMBL/GenBank/DDBJ databases">
        <title>Genome sequencing of Acetobacter type strain.</title>
        <authorList>
            <person name="Heo J."/>
            <person name="Lee D."/>
            <person name="Han B.-H."/>
            <person name="Hong S.-B."/>
            <person name="Kwon S.-W."/>
        </authorList>
    </citation>
    <scope>NUCLEOTIDE SEQUENCE [LARGE SCALE GENOMIC DNA]</scope>
    <source>
        <strain evidence="1 2">KACC 21253</strain>
    </source>
</reference>
<dbReference type="EMBL" id="JAPIUZ010000003">
    <property type="protein sequence ID" value="MCX2563845.1"/>
    <property type="molecule type" value="Genomic_DNA"/>
</dbReference>